<keyword evidence="7 17" id="KW-0812">Transmembrane</keyword>
<reference evidence="18 19" key="1">
    <citation type="submission" date="2018-08" db="EMBL/GenBank/DDBJ databases">
        <title>Genome Sequences of Legionella pneumophila subsp. pneumophila Isolates, Recovered from a Drinking Water System in a Large Builging.</title>
        <authorList>
            <person name="Gomez-Alvarez V."/>
            <person name="Boczek L."/>
            <person name="King D."/>
            <person name="Pemberton A."/>
            <person name="Pfaller S."/>
            <person name="Rodgers M."/>
            <person name="Santodomingo J."/>
            <person name="Revetta R."/>
        </authorList>
    </citation>
    <scope>NUCLEOTIDE SEQUENCE [LARGE SCALE GENOMIC DNA]</scope>
    <source>
        <strain evidence="18 19">L01C.1</strain>
    </source>
</reference>
<evidence type="ECO:0000256" key="1">
    <source>
        <dbReference type="ARBA" id="ARBA00004651"/>
    </source>
</evidence>
<accession>A0A3A6U6L1</accession>
<dbReference type="InterPro" id="IPR005171">
    <property type="entry name" value="Cyt_c_oxidase_su4_prok"/>
</dbReference>
<dbReference type="GO" id="GO:0009319">
    <property type="term" value="C:cytochrome o ubiquinol oxidase complex"/>
    <property type="evidence" value="ECO:0007669"/>
    <property type="project" value="TreeGrafter"/>
</dbReference>
<keyword evidence="9 17" id="KW-1133">Transmembrane helix</keyword>
<comment type="subcellular location">
    <subcellularLocation>
        <location evidence="1">Cell membrane</location>
        <topology evidence="1">Multi-pass membrane protein</topology>
    </subcellularLocation>
</comment>
<evidence type="ECO:0000256" key="16">
    <source>
        <dbReference type="ARBA" id="ARBA00032185"/>
    </source>
</evidence>
<keyword evidence="5" id="KW-0813">Transport</keyword>
<name>A0A3A6U6L1_LEGPN</name>
<dbReference type="NCBIfam" id="TIGR02847">
    <property type="entry name" value="CyoD"/>
    <property type="match status" value="1"/>
</dbReference>
<evidence type="ECO:0000256" key="13">
    <source>
        <dbReference type="ARBA" id="ARBA00030071"/>
    </source>
</evidence>
<evidence type="ECO:0000256" key="8">
    <source>
        <dbReference type="ARBA" id="ARBA00022982"/>
    </source>
</evidence>
<dbReference type="PROSITE" id="PS51257">
    <property type="entry name" value="PROKAR_LIPOPROTEIN"/>
    <property type="match status" value="1"/>
</dbReference>
<evidence type="ECO:0000256" key="3">
    <source>
        <dbReference type="ARBA" id="ARBA00011700"/>
    </source>
</evidence>
<evidence type="ECO:0000256" key="2">
    <source>
        <dbReference type="ARBA" id="ARBA00008079"/>
    </source>
</evidence>
<evidence type="ECO:0000313" key="19">
    <source>
        <dbReference type="Proteomes" id="UP000277145"/>
    </source>
</evidence>
<evidence type="ECO:0000256" key="14">
    <source>
        <dbReference type="ARBA" id="ARBA00030211"/>
    </source>
</evidence>
<evidence type="ECO:0000256" key="15">
    <source>
        <dbReference type="ARBA" id="ARBA00031887"/>
    </source>
</evidence>
<sequence>MEHHGIKEPDYGTGQKKLGLYLVGFISCTFLTLFSFWVVMSHIFSKTEVLTLIFSSACIQFLVQVICFLRLSTQTQQGRTNVMTFLFTGVILTSIILGSLWIMWNLNYYMVH</sequence>
<keyword evidence="6" id="KW-1003">Cell membrane</keyword>
<comment type="similarity">
    <text evidence="2">Belongs to the cytochrome c oxidase bacterial subunit 4 family.</text>
</comment>
<dbReference type="GO" id="GO:0009486">
    <property type="term" value="F:cytochrome bo3 ubiquinol oxidase activity"/>
    <property type="evidence" value="ECO:0007669"/>
    <property type="project" value="InterPro"/>
</dbReference>
<comment type="subunit">
    <text evidence="3">Heterooctamer of two A chains, two B chains, two C chains and two D chains.</text>
</comment>
<dbReference type="InterPro" id="IPR050968">
    <property type="entry name" value="Cytochrome_c_oxidase_bac_sub4"/>
</dbReference>
<feature type="transmembrane region" description="Helical" evidence="17">
    <location>
        <begin position="20"/>
        <end position="44"/>
    </location>
</feature>
<dbReference type="RefSeq" id="WP_011212921.1">
    <property type="nucleotide sequence ID" value="NZ_CP021281.1"/>
</dbReference>
<protein>
    <recommendedName>
        <fullName evidence="4">Cytochrome bo(3) ubiquinol oxidase subunit 4</fullName>
    </recommendedName>
    <alternativeName>
        <fullName evidence="16">Cytochrome o ubiquinol oxidase subunit 4</fullName>
    </alternativeName>
    <alternativeName>
        <fullName evidence="13">Oxidase bo(3) subunit 4</fullName>
    </alternativeName>
    <alternativeName>
        <fullName evidence="14">Ubiquinol oxidase polypeptide IV</fullName>
    </alternativeName>
    <alternativeName>
        <fullName evidence="15">Ubiquinol oxidase subunit 4</fullName>
    </alternativeName>
</protein>
<keyword evidence="8" id="KW-0249">Electron transport</keyword>
<comment type="caution">
    <text evidence="18">The sequence shown here is derived from an EMBL/GenBank/DDBJ whole genome shotgun (WGS) entry which is preliminary data.</text>
</comment>
<evidence type="ECO:0000256" key="17">
    <source>
        <dbReference type="SAM" id="Phobius"/>
    </source>
</evidence>
<comment type="function">
    <text evidence="12">Cytochrome bo(3) ubiquinol terminal oxidase is the component of the aerobic respiratory chain of E.coli that predominates when cells are grown at high aeration. Has proton pump activity across the membrane in addition to electron transfer, pumping 2 protons/electron.</text>
</comment>
<keyword evidence="11 17" id="KW-0472">Membrane</keyword>
<dbReference type="GO" id="GO:0005886">
    <property type="term" value="C:plasma membrane"/>
    <property type="evidence" value="ECO:0007669"/>
    <property type="project" value="UniProtKB-SubCell"/>
</dbReference>
<proteinExistence type="inferred from homology"/>
<dbReference type="Proteomes" id="UP000277145">
    <property type="component" value="Unassembled WGS sequence"/>
</dbReference>
<feature type="transmembrane region" description="Helical" evidence="17">
    <location>
        <begin position="50"/>
        <end position="71"/>
    </location>
</feature>
<dbReference type="Pfam" id="PF03626">
    <property type="entry name" value="COX4_pro"/>
    <property type="match status" value="1"/>
</dbReference>
<organism evidence="18 19">
    <name type="scientific">Legionella pneumophila subsp. pneumophila</name>
    <dbReference type="NCBI Taxonomy" id="91891"/>
    <lineage>
        <taxon>Bacteria</taxon>
        <taxon>Pseudomonadati</taxon>
        <taxon>Pseudomonadota</taxon>
        <taxon>Gammaproteobacteria</taxon>
        <taxon>Legionellales</taxon>
        <taxon>Legionellaceae</taxon>
        <taxon>Legionella</taxon>
    </lineage>
</organism>
<dbReference type="PANTHER" id="PTHR36835:SF1">
    <property type="entry name" value="CYTOCHROME BO(3) UBIQUINOL OXIDASE SUBUNIT 4"/>
    <property type="match status" value="1"/>
</dbReference>
<gene>
    <name evidence="18" type="primary">cyoD</name>
    <name evidence="18" type="ORF">D1H98_03020</name>
</gene>
<evidence type="ECO:0000256" key="9">
    <source>
        <dbReference type="ARBA" id="ARBA00022989"/>
    </source>
</evidence>
<dbReference type="EMBL" id="QWDR01000001">
    <property type="protein sequence ID" value="RJY33786.1"/>
    <property type="molecule type" value="Genomic_DNA"/>
</dbReference>
<dbReference type="GO" id="GO:0015990">
    <property type="term" value="P:electron transport coupled proton transport"/>
    <property type="evidence" value="ECO:0007669"/>
    <property type="project" value="InterPro"/>
</dbReference>
<evidence type="ECO:0000256" key="4">
    <source>
        <dbReference type="ARBA" id="ARBA00014689"/>
    </source>
</evidence>
<evidence type="ECO:0000313" key="18">
    <source>
        <dbReference type="EMBL" id="RJY33786.1"/>
    </source>
</evidence>
<dbReference type="GO" id="GO:0015078">
    <property type="term" value="F:proton transmembrane transporter activity"/>
    <property type="evidence" value="ECO:0007669"/>
    <property type="project" value="TreeGrafter"/>
</dbReference>
<dbReference type="GO" id="GO:0019646">
    <property type="term" value="P:aerobic electron transport chain"/>
    <property type="evidence" value="ECO:0007669"/>
    <property type="project" value="TreeGrafter"/>
</dbReference>
<evidence type="ECO:0000256" key="10">
    <source>
        <dbReference type="ARBA" id="ARBA00023002"/>
    </source>
</evidence>
<dbReference type="InterPro" id="IPR014210">
    <property type="entry name" value="Cyt_o_ubiqinol_oxidase_su4"/>
</dbReference>
<evidence type="ECO:0000256" key="12">
    <source>
        <dbReference type="ARBA" id="ARBA00025694"/>
    </source>
</evidence>
<dbReference type="AlphaFoldDB" id="A0A3A6U6L1"/>
<evidence type="ECO:0000256" key="5">
    <source>
        <dbReference type="ARBA" id="ARBA00022448"/>
    </source>
</evidence>
<evidence type="ECO:0000256" key="7">
    <source>
        <dbReference type="ARBA" id="ARBA00022692"/>
    </source>
</evidence>
<dbReference type="PANTHER" id="PTHR36835">
    <property type="entry name" value="CYTOCHROME BO(3) UBIQUINOL OXIDASE SUBUNIT 4"/>
    <property type="match status" value="1"/>
</dbReference>
<keyword evidence="10" id="KW-0560">Oxidoreductase</keyword>
<feature type="transmembrane region" description="Helical" evidence="17">
    <location>
        <begin position="83"/>
        <end position="104"/>
    </location>
</feature>
<evidence type="ECO:0000256" key="6">
    <source>
        <dbReference type="ARBA" id="ARBA00022475"/>
    </source>
</evidence>
<evidence type="ECO:0000256" key="11">
    <source>
        <dbReference type="ARBA" id="ARBA00023136"/>
    </source>
</evidence>